<dbReference type="InterPro" id="IPR038636">
    <property type="entry name" value="Wzi_sf"/>
</dbReference>
<dbReference type="OrthoDB" id="596512at2"/>
<sequence length="445" mass="50937">MKKVFVLLIFFTIGLQSSAQVEFSGKVSGNGFYSNSKKLPFWFYSNQRGRISDSTDFSGLVSAKLNYDFSEISSLEVGGGLLYDDQFSDEIAIDELYAEFDWKWLQVIAGRKQREELYRGLSATNENFAWSMNARPLPGIELSTSRPLFFNQNKKLGIEISWAEYFMGNDRFVKGARLHSKSLFLIYNPSTSFKIKGGISHYAIWGGISPKWGKQPEGFVDYLKIITGREGGDNSAEPDQQNVIGAHSGTYELYVTKKFSNYKLQFIYNHFFEDGTGSRYANFPDGRYGLFYEEDVSSSLINSAIFEFYYTRDQSDGSSAPHEHDFYFNSFSMYKNGWTYKRRIIGVPFFDYDYNNELVGGNKFAAYHLAFGGEIQGKPHQLSVSYVFKEGAYFRPYNPKRKEFYGNYEIKLLQSFVDFDLQLGAEFSNVSNPIFGTGLSISKQF</sequence>
<keyword evidence="2" id="KW-1185">Reference proteome</keyword>
<proteinExistence type="predicted"/>
<dbReference type="Gene3D" id="2.40.160.130">
    <property type="entry name" value="Capsule assembly protein Wzi"/>
    <property type="match status" value="1"/>
</dbReference>
<evidence type="ECO:0000313" key="1">
    <source>
        <dbReference type="EMBL" id="APU68667.1"/>
    </source>
</evidence>
<dbReference type="KEGG" id="gfl:GRFL_1943"/>
<evidence type="ECO:0000313" key="2">
    <source>
        <dbReference type="Proteomes" id="UP000186230"/>
    </source>
</evidence>
<accession>A0A1L7I4X5</accession>
<dbReference type="STRING" id="1229726.GRFL_1943"/>
<gene>
    <name evidence="1" type="ORF">GRFL_1943</name>
</gene>
<reference evidence="1 2" key="1">
    <citation type="submission" date="2016-07" db="EMBL/GenBank/DDBJ databases">
        <title>Multi-omics approach to identify versatile polysaccharide utilization systems of a marine flavobacterium Gramella flava.</title>
        <authorList>
            <person name="Tang K."/>
        </authorList>
    </citation>
    <scope>NUCLEOTIDE SEQUENCE [LARGE SCALE GENOMIC DNA]</scope>
    <source>
        <strain evidence="1 2">JLT2011</strain>
    </source>
</reference>
<name>A0A1L7I4X5_9FLAO</name>
<dbReference type="EMBL" id="CP016359">
    <property type="protein sequence ID" value="APU68667.1"/>
    <property type="molecule type" value="Genomic_DNA"/>
</dbReference>
<dbReference type="Proteomes" id="UP000186230">
    <property type="component" value="Chromosome"/>
</dbReference>
<protein>
    <submittedName>
        <fullName evidence="1">Uncharacterized protein</fullName>
    </submittedName>
</protein>
<dbReference type="AlphaFoldDB" id="A0A1L7I4X5"/>
<organism evidence="1 2">
    <name type="scientific">Christiangramia flava JLT2011</name>
    <dbReference type="NCBI Taxonomy" id="1229726"/>
    <lineage>
        <taxon>Bacteria</taxon>
        <taxon>Pseudomonadati</taxon>
        <taxon>Bacteroidota</taxon>
        <taxon>Flavobacteriia</taxon>
        <taxon>Flavobacteriales</taxon>
        <taxon>Flavobacteriaceae</taxon>
        <taxon>Christiangramia</taxon>
    </lineage>
</organism>
<dbReference type="RefSeq" id="WP_083644409.1">
    <property type="nucleotide sequence ID" value="NZ_AMRU01000012.1"/>
</dbReference>